<accession>A0A348FXN9</accession>
<evidence type="ECO:0008006" key="3">
    <source>
        <dbReference type="Google" id="ProtNLM"/>
    </source>
</evidence>
<dbReference type="Proteomes" id="UP000266934">
    <property type="component" value="Chromosome"/>
</dbReference>
<name>A0A348FXN9_9HYPH</name>
<keyword evidence="2" id="KW-1185">Reference proteome</keyword>
<protein>
    <recommendedName>
        <fullName evidence="3">TIGR04255 family protein</fullName>
    </recommendedName>
</protein>
<proteinExistence type="predicted"/>
<evidence type="ECO:0000313" key="2">
    <source>
        <dbReference type="Proteomes" id="UP000266934"/>
    </source>
</evidence>
<dbReference type="AlphaFoldDB" id="A0A348FXN9"/>
<evidence type="ECO:0000313" key="1">
    <source>
        <dbReference type="EMBL" id="BBF92072.1"/>
    </source>
</evidence>
<dbReference type="KEGG" id="blag:BLTE_07570"/>
<reference evidence="1 2" key="1">
    <citation type="submission" date="2018-08" db="EMBL/GenBank/DDBJ databases">
        <title>Complete genome sequencing of Blastochloris tepida GI.</title>
        <authorList>
            <person name="Tsukatani Y."/>
            <person name="Mori H."/>
        </authorList>
    </citation>
    <scope>NUCLEOTIDE SEQUENCE [LARGE SCALE GENOMIC DNA]</scope>
    <source>
        <strain evidence="1 2">GI</strain>
    </source>
</reference>
<dbReference type="EMBL" id="AP018907">
    <property type="protein sequence ID" value="BBF92072.1"/>
    <property type="molecule type" value="Genomic_DNA"/>
</dbReference>
<organism evidence="1 2">
    <name type="scientific">Blastochloris tepida</name>
    <dbReference type="NCBI Taxonomy" id="2233851"/>
    <lineage>
        <taxon>Bacteria</taxon>
        <taxon>Pseudomonadati</taxon>
        <taxon>Pseudomonadota</taxon>
        <taxon>Alphaproteobacteria</taxon>
        <taxon>Hyphomicrobiales</taxon>
        <taxon>Blastochloridaceae</taxon>
        <taxon>Blastochloris</taxon>
    </lineage>
</organism>
<sequence>MGTQVDMAMSWQLAHQDHAIERVSIGFQFTEPLPSKLWQSMLSAAETGFQDLGFAGMPGEPGFVLPPPGIQGQPGFEIVIQGGNAVFGLPLGGQGGRTFRVIAGNEVTEEVSLTRARFAYTATVYDGWTRFRNRSQSLLGRYLDEALSMVGINLIKMEYWDRFVFDGPPERADYEAILRSDSRHVPHFYSSTNELWHSHVGYFADPGSSQRRLVNVNVDVLDLLQRVEADTQAPNAPRRSVGIYSMVQDTLGAESTTVGWHACVSTLEDMHTILKGVLLDVINDEVAQRISLNAGVRP</sequence>
<gene>
    <name evidence="1" type="ORF">BLTE_07570</name>
</gene>